<keyword evidence="2" id="KW-1185">Reference proteome</keyword>
<comment type="caution">
    <text evidence="1">The sequence shown here is derived from an EMBL/GenBank/DDBJ whole genome shotgun (WGS) entry which is preliminary data.</text>
</comment>
<dbReference type="EMBL" id="JAGYWB010000004">
    <property type="protein sequence ID" value="KAI0524993.1"/>
    <property type="molecule type" value="Genomic_DNA"/>
</dbReference>
<dbReference type="Proteomes" id="UP000829196">
    <property type="component" value="Unassembled WGS sequence"/>
</dbReference>
<dbReference type="AlphaFoldDB" id="A0A8T3C2M9"/>
<evidence type="ECO:0000313" key="2">
    <source>
        <dbReference type="Proteomes" id="UP000829196"/>
    </source>
</evidence>
<protein>
    <submittedName>
        <fullName evidence="1">Uncharacterized protein</fullName>
    </submittedName>
</protein>
<organism evidence="1 2">
    <name type="scientific">Dendrobium nobile</name>
    <name type="common">Orchid</name>
    <dbReference type="NCBI Taxonomy" id="94219"/>
    <lineage>
        <taxon>Eukaryota</taxon>
        <taxon>Viridiplantae</taxon>
        <taxon>Streptophyta</taxon>
        <taxon>Embryophyta</taxon>
        <taxon>Tracheophyta</taxon>
        <taxon>Spermatophyta</taxon>
        <taxon>Magnoliopsida</taxon>
        <taxon>Liliopsida</taxon>
        <taxon>Asparagales</taxon>
        <taxon>Orchidaceae</taxon>
        <taxon>Epidendroideae</taxon>
        <taxon>Malaxideae</taxon>
        <taxon>Dendrobiinae</taxon>
        <taxon>Dendrobium</taxon>
    </lineage>
</organism>
<sequence length="80" mass="9142">MNSSDDMGQETAIMDRVEMAMKKLSSTMASGRSLMSSRRTLDYKNIWSFCGKLVFVHQDSERGFRAKKKYIGVKISILNK</sequence>
<accession>A0A8T3C2M9</accession>
<evidence type="ECO:0000313" key="1">
    <source>
        <dbReference type="EMBL" id="KAI0524993.1"/>
    </source>
</evidence>
<gene>
    <name evidence="1" type="ORF">KFK09_004383</name>
</gene>
<reference evidence="1" key="1">
    <citation type="journal article" date="2022" name="Front. Genet.">
        <title>Chromosome-Scale Assembly of the Dendrobium nobile Genome Provides Insights Into the Molecular Mechanism of the Biosynthesis of the Medicinal Active Ingredient of Dendrobium.</title>
        <authorList>
            <person name="Xu Q."/>
            <person name="Niu S.-C."/>
            <person name="Li K.-L."/>
            <person name="Zheng P.-J."/>
            <person name="Zhang X.-J."/>
            <person name="Jia Y."/>
            <person name="Liu Y."/>
            <person name="Niu Y.-X."/>
            <person name="Yu L.-H."/>
            <person name="Chen D.-F."/>
            <person name="Zhang G.-Q."/>
        </authorList>
    </citation>
    <scope>NUCLEOTIDE SEQUENCE</scope>
    <source>
        <tissue evidence="1">Leaf</tissue>
    </source>
</reference>
<name>A0A8T3C2M9_DENNO</name>
<proteinExistence type="predicted"/>